<dbReference type="InterPro" id="IPR028998">
    <property type="entry name" value="RimP_C"/>
</dbReference>
<dbReference type="Gene3D" id="3.30.300.70">
    <property type="entry name" value="RimP-like superfamily, N-terminal"/>
    <property type="match status" value="1"/>
</dbReference>
<dbReference type="InterPro" id="IPR028989">
    <property type="entry name" value="RimP_N"/>
</dbReference>
<evidence type="ECO:0000256" key="1">
    <source>
        <dbReference type="ARBA" id="ARBA00022490"/>
    </source>
</evidence>
<dbReference type="AlphaFoldDB" id="A0A8J3F633"/>
<dbReference type="GO" id="GO:0005829">
    <property type="term" value="C:cytosol"/>
    <property type="evidence" value="ECO:0007669"/>
    <property type="project" value="TreeGrafter"/>
</dbReference>
<dbReference type="Proteomes" id="UP000649739">
    <property type="component" value="Unassembled WGS sequence"/>
</dbReference>
<dbReference type="PANTHER" id="PTHR33867:SF1">
    <property type="entry name" value="RIBOSOME MATURATION FACTOR RIMP"/>
    <property type="match status" value="1"/>
</dbReference>
<protein>
    <recommendedName>
        <fullName evidence="3">Ribosome maturation factor RimP</fullName>
    </recommendedName>
</protein>
<comment type="subcellular location">
    <subcellularLocation>
        <location evidence="3">Cytoplasm</location>
    </subcellularLocation>
</comment>
<evidence type="ECO:0000256" key="3">
    <source>
        <dbReference type="HAMAP-Rule" id="MF_01077"/>
    </source>
</evidence>
<evidence type="ECO:0000259" key="6">
    <source>
        <dbReference type="Pfam" id="PF17384"/>
    </source>
</evidence>
<dbReference type="NCBIfam" id="NF000930">
    <property type="entry name" value="PRK00092.2-2"/>
    <property type="match status" value="1"/>
</dbReference>
<reference evidence="7" key="1">
    <citation type="journal article" date="2014" name="Int. J. Syst. Evol. Microbiol.">
        <title>Complete genome sequence of Corynebacterium casei LMG S-19264T (=DSM 44701T), isolated from a smear-ripened cheese.</title>
        <authorList>
            <consortium name="US DOE Joint Genome Institute (JGI-PGF)"/>
            <person name="Walter F."/>
            <person name="Albersmeier A."/>
            <person name="Kalinowski J."/>
            <person name="Ruckert C."/>
        </authorList>
    </citation>
    <scope>NUCLEOTIDE SEQUENCE</scope>
    <source>
        <strain evidence="7">JCM 3090</strain>
    </source>
</reference>
<dbReference type="SUPFAM" id="SSF74942">
    <property type="entry name" value="YhbC-like, C-terminal domain"/>
    <property type="match status" value="1"/>
</dbReference>
<feature type="domain" description="Ribosome maturation factor RimP N-terminal" evidence="5">
    <location>
        <begin position="54"/>
        <end position="131"/>
    </location>
</feature>
<evidence type="ECO:0000259" key="5">
    <source>
        <dbReference type="Pfam" id="PF02576"/>
    </source>
</evidence>
<feature type="compositionally biased region" description="Gly residues" evidence="4">
    <location>
        <begin position="1"/>
        <end position="10"/>
    </location>
</feature>
<feature type="domain" description="Ribosome maturation factor RimP C-terminal" evidence="6">
    <location>
        <begin position="134"/>
        <end position="198"/>
    </location>
</feature>
<dbReference type="SUPFAM" id="SSF75420">
    <property type="entry name" value="YhbC-like, N-terminal domain"/>
    <property type="match status" value="1"/>
</dbReference>
<evidence type="ECO:0000313" key="7">
    <source>
        <dbReference type="EMBL" id="GGJ77067.1"/>
    </source>
</evidence>
<evidence type="ECO:0000256" key="2">
    <source>
        <dbReference type="ARBA" id="ARBA00022517"/>
    </source>
</evidence>
<keyword evidence="1 3" id="KW-0963">Cytoplasm</keyword>
<dbReference type="EMBL" id="BMQB01000001">
    <property type="protein sequence ID" value="GGJ77067.1"/>
    <property type="molecule type" value="Genomic_DNA"/>
</dbReference>
<dbReference type="GO" id="GO:0006412">
    <property type="term" value="P:translation"/>
    <property type="evidence" value="ECO:0007669"/>
    <property type="project" value="TreeGrafter"/>
</dbReference>
<feature type="compositionally biased region" description="Low complexity" evidence="4">
    <location>
        <begin position="11"/>
        <end position="36"/>
    </location>
</feature>
<organism evidence="7 8">
    <name type="scientific">Pilimelia anulata</name>
    <dbReference type="NCBI Taxonomy" id="53371"/>
    <lineage>
        <taxon>Bacteria</taxon>
        <taxon>Bacillati</taxon>
        <taxon>Actinomycetota</taxon>
        <taxon>Actinomycetes</taxon>
        <taxon>Micromonosporales</taxon>
        <taxon>Micromonosporaceae</taxon>
        <taxon>Pilimelia</taxon>
    </lineage>
</organism>
<dbReference type="HAMAP" id="MF_01077">
    <property type="entry name" value="RimP"/>
    <property type="match status" value="1"/>
</dbReference>
<evidence type="ECO:0000256" key="4">
    <source>
        <dbReference type="SAM" id="MobiDB-lite"/>
    </source>
</evidence>
<accession>A0A8J3F633</accession>
<comment type="function">
    <text evidence="3">Required for maturation of 30S ribosomal subunits.</text>
</comment>
<keyword evidence="2 3" id="KW-0690">Ribosome biogenesis</keyword>
<keyword evidence="8" id="KW-1185">Reference proteome</keyword>
<gene>
    <name evidence="3 7" type="primary">rimP</name>
    <name evidence="7" type="ORF">GCM10010123_03810</name>
</gene>
<evidence type="ECO:0000313" key="8">
    <source>
        <dbReference type="Proteomes" id="UP000649739"/>
    </source>
</evidence>
<dbReference type="GO" id="GO:0000028">
    <property type="term" value="P:ribosomal small subunit assembly"/>
    <property type="evidence" value="ECO:0007669"/>
    <property type="project" value="TreeGrafter"/>
</dbReference>
<dbReference type="InterPro" id="IPR003728">
    <property type="entry name" value="Ribosome_maturation_RimP"/>
</dbReference>
<dbReference type="Pfam" id="PF17384">
    <property type="entry name" value="DUF150_C"/>
    <property type="match status" value="1"/>
</dbReference>
<dbReference type="Pfam" id="PF02576">
    <property type="entry name" value="RimP_N"/>
    <property type="match status" value="1"/>
</dbReference>
<dbReference type="PANTHER" id="PTHR33867">
    <property type="entry name" value="RIBOSOME MATURATION FACTOR RIMP"/>
    <property type="match status" value="1"/>
</dbReference>
<dbReference type="InterPro" id="IPR036847">
    <property type="entry name" value="RimP_C_sf"/>
</dbReference>
<sequence length="221" mass="23383">MSRGRAGGHPVGSRSGRSGAAPGRTAGARGETAARVRSQRVGTEAARRDRLRAIIEPVIAGAGCDLEDLALSRAGRRHLLRVTIDADGGVSLDDVATVSRAVSAALDAAEEAGEPLFDGEYSLEVGSPGVDRPLRLPRHWQRSVGRLVRVAHRTADGERQLTGRVVEATAHAVVLDIAGERVACGYEALGPGRVQVEFQRLDEVADGDLEEIADDEEGDQR</sequence>
<name>A0A8J3F633_9ACTN</name>
<comment type="caution">
    <text evidence="7">The sequence shown here is derived from an EMBL/GenBank/DDBJ whole genome shotgun (WGS) entry which is preliminary data.</text>
</comment>
<reference evidence="7" key="2">
    <citation type="submission" date="2020-09" db="EMBL/GenBank/DDBJ databases">
        <authorList>
            <person name="Sun Q."/>
            <person name="Ohkuma M."/>
        </authorList>
    </citation>
    <scope>NUCLEOTIDE SEQUENCE</scope>
    <source>
        <strain evidence="7">JCM 3090</strain>
    </source>
</reference>
<comment type="similarity">
    <text evidence="3">Belongs to the RimP family.</text>
</comment>
<dbReference type="CDD" id="cd01734">
    <property type="entry name" value="YlxS_C"/>
    <property type="match status" value="1"/>
</dbReference>
<proteinExistence type="inferred from homology"/>
<dbReference type="InterPro" id="IPR035956">
    <property type="entry name" value="RimP_N_sf"/>
</dbReference>
<feature type="region of interest" description="Disordered" evidence="4">
    <location>
        <begin position="1"/>
        <end position="42"/>
    </location>
</feature>